<proteinExistence type="predicted"/>
<evidence type="ECO:0000259" key="1">
    <source>
        <dbReference type="Pfam" id="PF08646"/>
    </source>
</evidence>
<name>A0A978V9E3_ZIZJJ</name>
<organism evidence="2 3">
    <name type="scientific">Ziziphus jujuba var. spinosa</name>
    <dbReference type="NCBI Taxonomy" id="714518"/>
    <lineage>
        <taxon>Eukaryota</taxon>
        <taxon>Viridiplantae</taxon>
        <taxon>Streptophyta</taxon>
        <taxon>Embryophyta</taxon>
        <taxon>Tracheophyta</taxon>
        <taxon>Spermatophyta</taxon>
        <taxon>Magnoliopsida</taxon>
        <taxon>eudicotyledons</taxon>
        <taxon>Gunneridae</taxon>
        <taxon>Pentapetalae</taxon>
        <taxon>rosids</taxon>
        <taxon>fabids</taxon>
        <taxon>Rosales</taxon>
        <taxon>Rhamnaceae</taxon>
        <taxon>Paliureae</taxon>
        <taxon>Ziziphus</taxon>
    </lineage>
</organism>
<dbReference type="InterPro" id="IPR012340">
    <property type="entry name" value="NA-bd_OB-fold"/>
</dbReference>
<gene>
    <name evidence="2" type="ORF">FEM48_Zijuj06G0129100</name>
</gene>
<reference evidence="2" key="1">
    <citation type="journal article" date="2021" name="Front. Plant Sci.">
        <title>Chromosome-Scale Genome Assembly for Chinese Sour Jujube and Insights Into Its Genome Evolution and Domestication Signature.</title>
        <authorList>
            <person name="Shen L.-Y."/>
            <person name="Luo H."/>
            <person name="Wang X.-L."/>
            <person name="Wang X.-M."/>
            <person name="Qiu X.-J."/>
            <person name="Liu H."/>
            <person name="Zhou S.-S."/>
            <person name="Jia K.-H."/>
            <person name="Nie S."/>
            <person name="Bao Y.-T."/>
            <person name="Zhang R.-G."/>
            <person name="Yun Q.-Z."/>
            <person name="Chai Y.-H."/>
            <person name="Lu J.-Y."/>
            <person name="Li Y."/>
            <person name="Zhao S.-W."/>
            <person name="Mao J.-F."/>
            <person name="Jia S.-G."/>
            <person name="Mao Y.-M."/>
        </authorList>
    </citation>
    <scope>NUCLEOTIDE SEQUENCE</scope>
    <source>
        <strain evidence="2">AT0</strain>
        <tissue evidence="2">Leaf</tissue>
    </source>
</reference>
<dbReference type="AlphaFoldDB" id="A0A978V9E3"/>
<dbReference type="Gene3D" id="2.40.50.140">
    <property type="entry name" value="Nucleic acid-binding proteins"/>
    <property type="match status" value="2"/>
</dbReference>
<dbReference type="SUPFAM" id="SSF50249">
    <property type="entry name" value="Nucleic acid-binding proteins"/>
    <property type="match status" value="2"/>
</dbReference>
<evidence type="ECO:0000313" key="3">
    <source>
        <dbReference type="Proteomes" id="UP000813462"/>
    </source>
</evidence>
<protein>
    <recommendedName>
        <fullName evidence="1">Replication factor A C-terminal domain-containing protein</fullName>
    </recommendedName>
</protein>
<dbReference type="InterPro" id="IPR013955">
    <property type="entry name" value="Rep_factor-A_C"/>
</dbReference>
<feature type="domain" description="Replication factor A C-terminal" evidence="1">
    <location>
        <begin position="148"/>
        <end position="232"/>
    </location>
</feature>
<sequence>MTLMNENVDIVMLTMWNQFVNNECTQILNIMNRKPIIIGCRLKVSSYNGISLSSKSSSSFVVEPDIPQAAALSIWYNANAEKAMEIIYGRVGFETNSLSTFPSAEDIVTIKIIDNQLNTCLLHSISLLSAELPNITFRFCPMVNFLTRCRIIVDLIDDSSSLNATLFENQVENFLGCTAYELMNKSDGDTVRDIEKIVTLSGSHKLLIQVKASKHEYRDITRWKHTILSVCDTISKEINILTQTDASNDLEVSQVLEIVEE</sequence>
<accession>A0A978V9E3</accession>
<dbReference type="Pfam" id="PF08646">
    <property type="entry name" value="Rep_fac-A_C"/>
    <property type="match status" value="1"/>
</dbReference>
<evidence type="ECO:0000313" key="2">
    <source>
        <dbReference type="EMBL" id="KAH7524528.1"/>
    </source>
</evidence>
<comment type="caution">
    <text evidence="2">The sequence shown here is derived from an EMBL/GenBank/DDBJ whole genome shotgun (WGS) entry which is preliminary data.</text>
</comment>
<dbReference type="EMBL" id="JAEACU010000006">
    <property type="protein sequence ID" value="KAH7524528.1"/>
    <property type="molecule type" value="Genomic_DNA"/>
</dbReference>
<dbReference type="Proteomes" id="UP000813462">
    <property type="component" value="Unassembled WGS sequence"/>
</dbReference>